<evidence type="ECO:0000256" key="4">
    <source>
        <dbReference type="ARBA" id="ARBA00022982"/>
    </source>
</evidence>
<keyword evidence="4 7" id="KW-0249">Electron transport</keyword>
<comment type="function">
    <text evidence="7">Component of the cytochrome b6-f complex, which mediates electron transfer between photosystem II (PSII) and photosystem I (PSI), cyclic electron flow around PSI, and state transitions. PetG is required for either the stability or assembly of the cytochrome b6-f complex.</text>
</comment>
<organism evidence="9 10">
    <name type="scientific">Gloeobacter morelensis MG652769</name>
    <dbReference type="NCBI Taxonomy" id="2781736"/>
    <lineage>
        <taxon>Bacteria</taxon>
        <taxon>Bacillati</taxon>
        <taxon>Cyanobacteriota</taxon>
        <taxon>Cyanophyceae</taxon>
        <taxon>Gloeobacterales</taxon>
        <taxon>Gloeobacteraceae</taxon>
        <taxon>Gloeobacter</taxon>
        <taxon>Gloeobacter morelensis</taxon>
    </lineage>
</organism>
<dbReference type="InterPro" id="IPR036099">
    <property type="entry name" value="Cyt_6/f_cplx_su5_sf"/>
</dbReference>
<keyword evidence="10" id="KW-1185">Reference proteome</keyword>
<reference evidence="9 10" key="1">
    <citation type="journal article" date="2021" name="Genome Biol. Evol.">
        <title>Complete Genome Sequencing of a Novel Gloeobacter Species from a Waterfall Cave in Mexico.</title>
        <authorList>
            <person name="Saw J.H."/>
            <person name="Cardona T."/>
            <person name="Montejano G."/>
        </authorList>
    </citation>
    <scope>NUCLEOTIDE SEQUENCE [LARGE SCALE GENOMIC DNA]</scope>
    <source>
        <strain evidence="9">MG652769</strain>
    </source>
</reference>
<dbReference type="EMBL" id="CP063845">
    <property type="protein sequence ID" value="UFP95719.1"/>
    <property type="molecule type" value="Genomic_DNA"/>
</dbReference>
<proteinExistence type="inferred from homology"/>
<gene>
    <name evidence="7 9" type="primary">petG</name>
    <name evidence="9" type="ORF">ISF26_05655</name>
</gene>
<evidence type="ECO:0000256" key="6">
    <source>
        <dbReference type="ARBA" id="ARBA00023136"/>
    </source>
</evidence>
<evidence type="ECO:0000313" key="9">
    <source>
        <dbReference type="EMBL" id="UFP95719.1"/>
    </source>
</evidence>
<dbReference type="HAMAP" id="MF_00432">
    <property type="entry name" value="Cytb6_f_PetG"/>
    <property type="match status" value="1"/>
</dbReference>
<protein>
    <recommendedName>
        <fullName evidence="7">Cytochrome b6-f complex subunit 5</fullName>
    </recommendedName>
    <alternativeName>
        <fullName evidence="7">Cytochrome b6-f complex subunit PetG</fullName>
    </alternativeName>
    <alternativeName>
        <fullName evidence="7">Cytochrome b6-f complex subunit V</fullName>
    </alternativeName>
</protein>
<keyword evidence="7" id="KW-0602">Photosynthesis</keyword>
<keyword evidence="5 7" id="KW-1133">Transmembrane helix</keyword>
<keyword evidence="7" id="KW-1003">Cell membrane</keyword>
<feature type="transmembrane region" description="Helical" evidence="8">
    <location>
        <begin position="6"/>
        <end position="27"/>
    </location>
</feature>
<evidence type="ECO:0000256" key="7">
    <source>
        <dbReference type="HAMAP-Rule" id="MF_00432"/>
    </source>
</evidence>
<sequence length="40" mass="4225">MIEPILLGMVLGFVPVTIAGLLVAAWLQYKQGNPSGLGEK</sequence>
<comment type="similarity">
    <text evidence="7">Belongs to the PetG family.</text>
</comment>
<dbReference type="SUPFAM" id="SSF103446">
    <property type="entry name" value="PetG subunit of the cytochrome b6f complex"/>
    <property type="match status" value="1"/>
</dbReference>
<evidence type="ECO:0000256" key="1">
    <source>
        <dbReference type="ARBA" id="ARBA00004167"/>
    </source>
</evidence>
<comment type="subcellular location">
    <subcellularLocation>
        <location evidence="7">Cell inner membrane</location>
        <topology evidence="7">Single-pass membrane protein</topology>
    </subcellularLocation>
    <subcellularLocation>
        <location evidence="1">Membrane</location>
        <topology evidence="1">Single-pass membrane protein</topology>
    </subcellularLocation>
</comment>
<keyword evidence="6 7" id="KW-0472">Membrane</keyword>
<dbReference type="NCBIfam" id="NF001907">
    <property type="entry name" value="PRK00665.1"/>
    <property type="match status" value="1"/>
</dbReference>
<keyword evidence="2 7" id="KW-0813">Transport</keyword>
<dbReference type="Proteomes" id="UP001054846">
    <property type="component" value="Chromosome"/>
</dbReference>
<dbReference type="RefSeq" id="WP_011140514.1">
    <property type="nucleotide sequence ID" value="NZ_CP063845.1"/>
</dbReference>
<evidence type="ECO:0000256" key="8">
    <source>
        <dbReference type="SAM" id="Phobius"/>
    </source>
</evidence>
<evidence type="ECO:0000256" key="5">
    <source>
        <dbReference type="ARBA" id="ARBA00022989"/>
    </source>
</evidence>
<dbReference type="Pfam" id="PF02529">
    <property type="entry name" value="PetG"/>
    <property type="match status" value="1"/>
</dbReference>
<name>A0ABY3PQ28_9CYAN</name>
<evidence type="ECO:0000256" key="3">
    <source>
        <dbReference type="ARBA" id="ARBA00022692"/>
    </source>
</evidence>
<evidence type="ECO:0000313" key="10">
    <source>
        <dbReference type="Proteomes" id="UP001054846"/>
    </source>
</evidence>
<dbReference type="InterPro" id="IPR003683">
    <property type="entry name" value="Cyt_6/f_cplx_su5"/>
</dbReference>
<evidence type="ECO:0000256" key="2">
    <source>
        <dbReference type="ARBA" id="ARBA00022448"/>
    </source>
</evidence>
<comment type="subunit">
    <text evidence="7">The 4 large subunits of the cytochrome b6-f complex are cytochrome b6, subunit IV (17 kDa polypeptide, PetD), cytochrome f and the Rieske protein, while the 4 small subunits are PetG, PetL, PetM and PetN. The complex functions as a dimer.</text>
</comment>
<accession>A0ABY3PQ28</accession>
<keyword evidence="7" id="KW-0997">Cell inner membrane</keyword>
<dbReference type="PIRSF" id="PIRSF000034">
    <property type="entry name" value="Cyt_b6-f_V"/>
    <property type="match status" value="1"/>
</dbReference>
<keyword evidence="3 7" id="KW-0812">Transmembrane</keyword>